<comment type="caution">
    <text evidence="3">The sequence shown here is derived from an EMBL/GenBank/DDBJ whole genome shotgun (WGS) entry which is preliminary data.</text>
</comment>
<keyword evidence="2" id="KW-0472">Membrane</keyword>
<sequence length="601" mass="68143">MTLFVTAFWDDICISPSFTIFIHPHHHNNNNNSSASPAHSFRYICSSSTMDPLTAPAGVGSLVNSTTAASTEKTLTIFSTLASALYFPWLATKTITTWSFRTIWSVISFFIISPTRAVFNWVTAPFGVFIYIFLEIKPLLIFLLYAVVAGLTTGAIIAVITELFLAVTSALTPSQTATTPSKSPQAIPPHQKMDPPPTPGSIDTTSSLSFETDDDPWDSTTTTAMSSTAQPNFLVPAPCGIIKQRPHKPPLQGLLTETIHEESTSNLGLSSLSRLARLIRAFSFLRMFFIFPIWLFFFMLRVLFYFGAMAYKRYAPWEMIGELVELVLPHPSVMLETEANVSRWTGVDWRRLRRRAQLRVEWDKRRWDGWWGEYAFIRMMDRPYERGTRFKYTTRGQMYRESVGRELELLGTIEEVSGEGSGKERGDWDEGESDVAGTEASWGVEKWAELKRKKKKNKKNRRRVQVKFEGGGFEEDELRYMRGEDVMVDASTKKKKLGSSARKRLKREREEIIVKNDEEADPALAAVLKKLKESDQIRAYEGDVDKKGKKKGGVYDRDKPFSMFRQKEMVRKEIKKEGPYEGDVEEGGEGYRSGSSESQGG</sequence>
<name>A0AA39Z4H8_9PEZI</name>
<feature type="region of interest" description="Disordered" evidence="1">
    <location>
        <begin position="174"/>
        <end position="205"/>
    </location>
</feature>
<keyword evidence="4" id="KW-1185">Reference proteome</keyword>
<accession>A0AA39Z4H8</accession>
<organism evidence="3 4">
    <name type="scientific">Cercophora samala</name>
    <dbReference type="NCBI Taxonomy" id="330535"/>
    <lineage>
        <taxon>Eukaryota</taxon>
        <taxon>Fungi</taxon>
        <taxon>Dikarya</taxon>
        <taxon>Ascomycota</taxon>
        <taxon>Pezizomycotina</taxon>
        <taxon>Sordariomycetes</taxon>
        <taxon>Sordariomycetidae</taxon>
        <taxon>Sordariales</taxon>
        <taxon>Lasiosphaeriaceae</taxon>
        <taxon>Cercophora</taxon>
    </lineage>
</organism>
<dbReference type="EMBL" id="JAULSY010000124">
    <property type="protein sequence ID" value="KAK0663977.1"/>
    <property type="molecule type" value="Genomic_DNA"/>
</dbReference>
<gene>
    <name evidence="3" type="ORF">QBC41DRAFT_367953</name>
</gene>
<feature type="compositionally biased region" description="Low complexity" evidence="1">
    <location>
        <begin position="592"/>
        <end position="601"/>
    </location>
</feature>
<keyword evidence="2" id="KW-1133">Transmembrane helix</keyword>
<evidence type="ECO:0000313" key="4">
    <source>
        <dbReference type="Proteomes" id="UP001174997"/>
    </source>
</evidence>
<evidence type="ECO:0000256" key="2">
    <source>
        <dbReference type="SAM" id="Phobius"/>
    </source>
</evidence>
<proteinExistence type="predicted"/>
<evidence type="ECO:0000313" key="3">
    <source>
        <dbReference type="EMBL" id="KAK0663977.1"/>
    </source>
</evidence>
<reference evidence="3" key="1">
    <citation type="submission" date="2023-06" db="EMBL/GenBank/DDBJ databases">
        <title>Genome-scale phylogeny and comparative genomics of the fungal order Sordariales.</title>
        <authorList>
            <consortium name="Lawrence Berkeley National Laboratory"/>
            <person name="Hensen N."/>
            <person name="Bonometti L."/>
            <person name="Westerberg I."/>
            <person name="Brannstrom I.O."/>
            <person name="Guillou S."/>
            <person name="Cros-Aarteil S."/>
            <person name="Calhoun S."/>
            <person name="Haridas S."/>
            <person name="Kuo A."/>
            <person name="Mondo S."/>
            <person name="Pangilinan J."/>
            <person name="Riley R."/>
            <person name="Labutti K."/>
            <person name="Andreopoulos B."/>
            <person name="Lipzen A."/>
            <person name="Chen C."/>
            <person name="Yanf M."/>
            <person name="Daum C."/>
            <person name="Ng V."/>
            <person name="Clum A."/>
            <person name="Steindorff A."/>
            <person name="Ohm R."/>
            <person name="Martin F."/>
            <person name="Silar P."/>
            <person name="Natvig D."/>
            <person name="Lalanne C."/>
            <person name="Gautier V."/>
            <person name="Ament-Velasquez S.L."/>
            <person name="Kruys A."/>
            <person name="Hutchinson M.I."/>
            <person name="Powell A.J."/>
            <person name="Barry K."/>
            <person name="Miller A.N."/>
            <person name="Grigoriev I.V."/>
            <person name="Debuchy R."/>
            <person name="Gladieux P."/>
            <person name="Thoren M.H."/>
            <person name="Johannesson H."/>
        </authorList>
    </citation>
    <scope>NUCLEOTIDE SEQUENCE</scope>
    <source>
        <strain evidence="3">CBS 307.81</strain>
    </source>
</reference>
<keyword evidence="2" id="KW-0812">Transmembrane</keyword>
<feature type="transmembrane region" description="Helical" evidence="2">
    <location>
        <begin position="284"/>
        <end position="306"/>
    </location>
</feature>
<feature type="transmembrane region" description="Helical" evidence="2">
    <location>
        <begin position="103"/>
        <end position="134"/>
    </location>
</feature>
<dbReference type="Proteomes" id="UP001174997">
    <property type="component" value="Unassembled WGS sequence"/>
</dbReference>
<protein>
    <submittedName>
        <fullName evidence="3">Uncharacterized protein</fullName>
    </submittedName>
</protein>
<feature type="compositionally biased region" description="Polar residues" evidence="1">
    <location>
        <begin position="174"/>
        <end position="184"/>
    </location>
</feature>
<feature type="compositionally biased region" description="Basic and acidic residues" evidence="1">
    <location>
        <begin position="570"/>
        <end position="579"/>
    </location>
</feature>
<feature type="transmembrane region" description="Helical" evidence="2">
    <location>
        <begin position="140"/>
        <end position="165"/>
    </location>
</feature>
<feature type="region of interest" description="Disordered" evidence="1">
    <location>
        <begin position="570"/>
        <end position="601"/>
    </location>
</feature>
<evidence type="ECO:0000256" key="1">
    <source>
        <dbReference type="SAM" id="MobiDB-lite"/>
    </source>
</evidence>
<dbReference type="AlphaFoldDB" id="A0AA39Z4H8"/>